<dbReference type="Proteomes" id="UP000499080">
    <property type="component" value="Unassembled WGS sequence"/>
</dbReference>
<feature type="non-terminal residue" evidence="1">
    <location>
        <position position="30"/>
    </location>
</feature>
<organism evidence="1 2">
    <name type="scientific">Araneus ventricosus</name>
    <name type="common">Orbweaver spider</name>
    <name type="synonym">Epeira ventricosa</name>
    <dbReference type="NCBI Taxonomy" id="182803"/>
    <lineage>
        <taxon>Eukaryota</taxon>
        <taxon>Metazoa</taxon>
        <taxon>Ecdysozoa</taxon>
        <taxon>Arthropoda</taxon>
        <taxon>Chelicerata</taxon>
        <taxon>Arachnida</taxon>
        <taxon>Araneae</taxon>
        <taxon>Araneomorphae</taxon>
        <taxon>Entelegynae</taxon>
        <taxon>Araneoidea</taxon>
        <taxon>Araneidae</taxon>
        <taxon>Araneus</taxon>
    </lineage>
</organism>
<dbReference type="EMBL" id="BGPR01221480">
    <property type="protein sequence ID" value="GBN63415.1"/>
    <property type="molecule type" value="Genomic_DNA"/>
</dbReference>
<gene>
    <name evidence="1" type="ORF">AVEN_230412_1</name>
</gene>
<keyword evidence="2" id="KW-1185">Reference proteome</keyword>
<sequence>MNDSRRDVNMRNEDGFLMATIGLSATLLTG</sequence>
<protein>
    <submittedName>
        <fullName evidence="1">Uncharacterized protein</fullName>
    </submittedName>
</protein>
<dbReference type="AlphaFoldDB" id="A0A4Y2QJG0"/>
<name>A0A4Y2QJG0_ARAVE</name>
<comment type="caution">
    <text evidence="1">The sequence shown here is derived from an EMBL/GenBank/DDBJ whole genome shotgun (WGS) entry which is preliminary data.</text>
</comment>
<accession>A0A4Y2QJG0</accession>
<evidence type="ECO:0000313" key="1">
    <source>
        <dbReference type="EMBL" id="GBN63415.1"/>
    </source>
</evidence>
<proteinExistence type="predicted"/>
<evidence type="ECO:0000313" key="2">
    <source>
        <dbReference type="Proteomes" id="UP000499080"/>
    </source>
</evidence>
<reference evidence="1 2" key="1">
    <citation type="journal article" date="2019" name="Sci. Rep.">
        <title>Orb-weaving spider Araneus ventricosus genome elucidates the spidroin gene catalogue.</title>
        <authorList>
            <person name="Kono N."/>
            <person name="Nakamura H."/>
            <person name="Ohtoshi R."/>
            <person name="Moran D.A.P."/>
            <person name="Shinohara A."/>
            <person name="Yoshida Y."/>
            <person name="Fujiwara M."/>
            <person name="Mori M."/>
            <person name="Tomita M."/>
            <person name="Arakawa K."/>
        </authorList>
    </citation>
    <scope>NUCLEOTIDE SEQUENCE [LARGE SCALE GENOMIC DNA]</scope>
</reference>